<dbReference type="Pfam" id="PF13424">
    <property type="entry name" value="TPR_12"/>
    <property type="match status" value="2"/>
</dbReference>
<dbReference type="GO" id="GO:0052621">
    <property type="term" value="F:diguanylate cyclase activity"/>
    <property type="evidence" value="ECO:0007669"/>
    <property type="project" value="TreeGrafter"/>
</dbReference>
<evidence type="ECO:0000256" key="1">
    <source>
        <dbReference type="SAM" id="Coils"/>
    </source>
</evidence>
<dbReference type="InterPro" id="IPR000160">
    <property type="entry name" value="GGDEF_dom"/>
</dbReference>
<keyword evidence="4" id="KW-1185">Reference proteome</keyword>
<dbReference type="GO" id="GO:0043709">
    <property type="term" value="P:cell adhesion involved in single-species biofilm formation"/>
    <property type="evidence" value="ECO:0007669"/>
    <property type="project" value="TreeGrafter"/>
</dbReference>
<dbReference type="AlphaFoldDB" id="A0A1U7NTZ0"/>
<dbReference type="InterPro" id="IPR029787">
    <property type="entry name" value="Nucleotide_cyclase"/>
</dbReference>
<dbReference type="SMART" id="SM00028">
    <property type="entry name" value="TPR"/>
    <property type="match status" value="7"/>
</dbReference>
<dbReference type="FunFam" id="3.30.70.270:FF:000001">
    <property type="entry name" value="Diguanylate cyclase domain protein"/>
    <property type="match status" value="1"/>
</dbReference>
<gene>
    <name evidence="3" type="ORF">BOO71_0011932</name>
</gene>
<dbReference type="NCBIfam" id="TIGR00254">
    <property type="entry name" value="GGDEF"/>
    <property type="match status" value="1"/>
</dbReference>
<dbReference type="EMBL" id="MSTI01000143">
    <property type="protein sequence ID" value="OLV16393.1"/>
    <property type="molecule type" value="Genomic_DNA"/>
</dbReference>
<proteinExistence type="predicted"/>
<sequence length="592" mass="65463">MSTSSVDSTPLSLDQIRETLDVAWNCRRSDPHKTVLLSRRVLAQPLEDAELARATLCLGGGLLYQGEFNAAEPELQRALHLYNGMADQAGQRDTLNSLGIVRTRQCRPAEALDLLSQSRHLSVILGNVQGEADVLLNIGVVYSSVSDHPNAVHHHLLGLGLARKHDLPVLERRALNNLSVSYNDMGRHEDALEAATACLKIEAEDDSIRPLALRNAGYAHFKLGQFPEAQAMYLKASELLKDGNQVDIADLDLLLGRVAQQQGNLDEARHLFDRSLTICQKIGDEQGQVEGLLRLGILLGLTGELEEALSSLHRARTLAEQGQFCGELCEVHLTLSRLYRDSGHYHEALTHLGQHLQLKGELFSTESDQRLQSLRVQFELEQTERERLATQRRNEELSDLNARLQETNRDLQTAQAQTADLMARLEQYANEDALTGLPNRRAFNAALAGLSPTQQVSVVLCDIDHFKSVNDRFSHLVGDEVLRQVAALLRGRVRQGDLLARYGGEEFVLLLTGASEAATLELCEDLRRTIESYDWSTVRPEFRLTMSVGAAIAHLNPAALTAQDVVQAADDALYAAKDGGRNRVEISSKKLT</sequence>
<dbReference type="InterPro" id="IPR011990">
    <property type="entry name" value="TPR-like_helical_dom_sf"/>
</dbReference>
<name>A0A1U7NTZ0_9DEIO</name>
<reference evidence="3 4" key="1">
    <citation type="submission" date="2017-01" db="EMBL/GenBank/DDBJ databases">
        <title>Genome Analysis of Deinococcus marmoris KOPRI26562.</title>
        <authorList>
            <person name="Kim J.H."/>
            <person name="Oh H.-M."/>
        </authorList>
    </citation>
    <scope>NUCLEOTIDE SEQUENCE [LARGE SCALE GENOMIC DNA]</scope>
    <source>
        <strain evidence="3 4">KOPRI26562</strain>
    </source>
</reference>
<feature type="domain" description="GGDEF" evidence="2">
    <location>
        <begin position="454"/>
        <end position="589"/>
    </location>
</feature>
<dbReference type="InterPro" id="IPR019734">
    <property type="entry name" value="TPR_rpt"/>
</dbReference>
<feature type="coiled-coil region" evidence="1">
    <location>
        <begin position="380"/>
        <end position="431"/>
    </location>
</feature>
<dbReference type="SMART" id="SM00267">
    <property type="entry name" value="GGDEF"/>
    <property type="match status" value="1"/>
</dbReference>
<dbReference type="PANTHER" id="PTHR45138:SF9">
    <property type="entry name" value="DIGUANYLATE CYCLASE DGCM-RELATED"/>
    <property type="match status" value="1"/>
</dbReference>
<dbReference type="RefSeq" id="WP_075835516.1">
    <property type="nucleotide sequence ID" value="NZ_MSTI01000143.1"/>
</dbReference>
<dbReference type="SUPFAM" id="SSF48452">
    <property type="entry name" value="TPR-like"/>
    <property type="match status" value="2"/>
</dbReference>
<dbReference type="PANTHER" id="PTHR45138">
    <property type="entry name" value="REGULATORY COMPONENTS OF SENSORY TRANSDUCTION SYSTEM"/>
    <property type="match status" value="1"/>
</dbReference>
<dbReference type="GO" id="GO:1902201">
    <property type="term" value="P:negative regulation of bacterial-type flagellum-dependent cell motility"/>
    <property type="evidence" value="ECO:0007669"/>
    <property type="project" value="TreeGrafter"/>
</dbReference>
<dbReference type="STRING" id="249408.BOO71_0011932"/>
<dbReference type="PROSITE" id="PS50887">
    <property type="entry name" value="GGDEF"/>
    <property type="match status" value="1"/>
</dbReference>
<organism evidence="3 4">
    <name type="scientific">Deinococcus marmoris</name>
    <dbReference type="NCBI Taxonomy" id="249408"/>
    <lineage>
        <taxon>Bacteria</taxon>
        <taxon>Thermotogati</taxon>
        <taxon>Deinococcota</taxon>
        <taxon>Deinococci</taxon>
        <taxon>Deinococcales</taxon>
        <taxon>Deinococcaceae</taxon>
        <taxon>Deinococcus</taxon>
    </lineage>
</organism>
<dbReference type="SUPFAM" id="SSF55073">
    <property type="entry name" value="Nucleotide cyclase"/>
    <property type="match status" value="1"/>
</dbReference>
<dbReference type="InterPro" id="IPR050469">
    <property type="entry name" value="Diguanylate_Cyclase"/>
</dbReference>
<dbReference type="GO" id="GO:0005886">
    <property type="term" value="C:plasma membrane"/>
    <property type="evidence" value="ECO:0007669"/>
    <property type="project" value="TreeGrafter"/>
</dbReference>
<dbReference type="Pfam" id="PF00990">
    <property type="entry name" value="GGDEF"/>
    <property type="match status" value="1"/>
</dbReference>
<dbReference type="Gene3D" id="1.25.40.10">
    <property type="entry name" value="Tetratricopeptide repeat domain"/>
    <property type="match status" value="2"/>
</dbReference>
<comment type="caution">
    <text evidence="3">The sequence shown here is derived from an EMBL/GenBank/DDBJ whole genome shotgun (WGS) entry which is preliminary data.</text>
</comment>
<evidence type="ECO:0000313" key="3">
    <source>
        <dbReference type="EMBL" id="OLV16393.1"/>
    </source>
</evidence>
<dbReference type="CDD" id="cd01949">
    <property type="entry name" value="GGDEF"/>
    <property type="match status" value="1"/>
</dbReference>
<dbReference type="InterPro" id="IPR043128">
    <property type="entry name" value="Rev_trsase/Diguanyl_cyclase"/>
</dbReference>
<protein>
    <submittedName>
        <fullName evidence="3">GGDEF domain protein</fullName>
    </submittedName>
</protein>
<dbReference type="Proteomes" id="UP000186607">
    <property type="component" value="Unassembled WGS sequence"/>
</dbReference>
<evidence type="ECO:0000313" key="4">
    <source>
        <dbReference type="Proteomes" id="UP000186607"/>
    </source>
</evidence>
<accession>A0A1U7NTZ0</accession>
<dbReference type="Gene3D" id="3.30.70.270">
    <property type="match status" value="1"/>
</dbReference>
<evidence type="ECO:0000259" key="2">
    <source>
        <dbReference type="PROSITE" id="PS50887"/>
    </source>
</evidence>
<keyword evidence="1" id="KW-0175">Coiled coil</keyword>
<dbReference type="OrthoDB" id="73747at2"/>